<accession>W2RPZ9</accession>
<dbReference type="VEuPathDB" id="FungiDB:HMPREF1541_06583"/>
<dbReference type="InParanoid" id="W2RPZ9"/>
<name>W2RPZ9_CYPE1</name>
<dbReference type="eggNOG" id="KOG1840">
    <property type="taxonomic scope" value="Eukaryota"/>
</dbReference>
<dbReference type="OrthoDB" id="5986190at2759"/>
<dbReference type="Proteomes" id="UP000030752">
    <property type="component" value="Unassembled WGS sequence"/>
</dbReference>
<protein>
    <recommendedName>
        <fullName evidence="2">NWD NACHT-NTPase N-terminal domain-containing protein</fullName>
    </recommendedName>
</protein>
<gene>
    <name evidence="3" type="ORF">HMPREF1541_06583</name>
</gene>
<feature type="domain" description="NWD NACHT-NTPase N-terminal" evidence="2">
    <location>
        <begin position="157"/>
        <end position="337"/>
    </location>
</feature>
<dbReference type="SUPFAM" id="SSF52540">
    <property type="entry name" value="P-loop containing nucleoside triphosphate hydrolases"/>
    <property type="match status" value="1"/>
</dbReference>
<dbReference type="HOGENOM" id="CLU_323901_0_0_1"/>
<organism evidence="3 4">
    <name type="scientific">Cyphellophora europaea (strain CBS 101466)</name>
    <name type="common">Phialophora europaea</name>
    <dbReference type="NCBI Taxonomy" id="1220924"/>
    <lineage>
        <taxon>Eukaryota</taxon>
        <taxon>Fungi</taxon>
        <taxon>Dikarya</taxon>
        <taxon>Ascomycota</taxon>
        <taxon>Pezizomycotina</taxon>
        <taxon>Eurotiomycetes</taxon>
        <taxon>Chaetothyriomycetidae</taxon>
        <taxon>Chaetothyriales</taxon>
        <taxon>Cyphellophoraceae</taxon>
        <taxon>Cyphellophora</taxon>
    </lineage>
</organism>
<dbReference type="AlphaFoldDB" id="W2RPZ9"/>
<dbReference type="RefSeq" id="XP_008719136.1">
    <property type="nucleotide sequence ID" value="XM_008720914.1"/>
</dbReference>
<reference evidence="3 4" key="1">
    <citation type="submission" date="2013-03" db="EMBL/GenBank/DDBJ databases">
        <title>The Genome Sequence of Phialophora europaea CBS 101466.</title>
        <authorList>
            <consortium name="The Broad Institute Genomics Platform"/>
            <person name="Cuomo C."/>
            <person name="de Hoog S."/>
            <person name="Gorbushina A."/>
            <person name="Walker B."/>
            <person name="Young S.K."/>
            <person name="Zeng Q."/>
            <person name="Gargeya S."/>
            <person name="Fitzgerald M."/>
            <person name="Haas B."/>
            <person name="Abouelleil A."/>
            <person name="Allen A.W."/>
            <person name="Alvarado L."/>
            <person name="Arachchi H.M."/>
            <person name="Berlin A.M."/>
            <person name="Chapman S.B."/>
            <person name="Gainer-Dewar J."/>
            <person name="Goldberg J."/>
            <person name="Griggs A."/>
            <person name="Gujja S."/>
            <person name="Hansen M."/>
            <person name="Howarth C."/>
            <person name="Imamovic A."/>
            <person name="Ireland A."/>
            <person name="Larimer J."/>
            <person name="McCowan C."/>
            <person name="Murphy C."/>
            <person name="Pearson M."/>
            <person name="Poon T.W."/>
            <person name="Priest M."/>
            <person name="Roberts A."/>
            <person name="Saif S."/>
            <person name="Shea T."/>
            <person name="Sisk P."/>
            <person name="Sykes S."/>
            <person name="Wortman J."/>
            <person name="Nusbaum C."/>
            <person name="Birren B."/>
        </authorList>
    </citation>
    <scope>NUCLEOTIDE SEQUENCE [LARGE SCALE GENOMIC DNA]</scope>
    <source>
        <strain evidence="3 4">CBS 101466</strain>
    </source>
</reference>
<feature type="region of interest" description="Disordered" evidence="1">
    <location>
        <begin position="48"/>
        <end position="131"/>
    </location>
</feature>
<dbReference type="PANTHER" id="PTHR35205:SF1">
    <property type="entry name" value="ZU5 DOMAIN-CONTAINING PROTEIN"/>
    <property type="match status" value="1"/>
</dbReference>
<dbReference type="InterPro" id="IPR027417">
    <property type="entry name" value="P-loop_NTPase"/>
</dbReference>
<feature type="compositionally biased region" description="Pro residues" evidence="1">
    <location>
        <begin position="100"/>
        <end position="113"/>
    </location>
</feature>
<dbReference type="GO" id="GO:0043531">
    <property type="term" value="F:ADP binding"/>
    <property type="evidence" value="ECO:0007669"/>
    <property type="project" value="InterPro"/>
</dbReference>
<dbReference type="EMBL" id="KB822722">
    <property type="protein sequence ID" value="ETN38547.1"/>
    <property type="molecule type" value="Genomic_DNA"/>
</dbReference>
<evidence type="ECO:0000259" key="2">
    <source>
        <dbReference type="Pfam" id="PF17100"/>
    </source>
</evidence>
<evidence type="ECO:0000313" key="3">
    <source>
        <dbReference type="EMBL" id="ETN38547.1"/>
    </source>
</evidence>
<proteinExistence type="predicted"/>
<dbReference type="InterPro" id="IPR031359">
    <property type="entry name" value="NACHT_N"/>
</dbReference>
<keyword evidence="4" id="KW-1185">Reference proteome</keyword>
<dbReference type="PANTHER" id="PTHR35205">
    <property type="entry name" value="NB-ARC AND TPR DOMAIN PROTEIN"/>
    <property type="match status" value="1"/>
</dbReference>
<evidence type="ECO:0000313" key="4">
    <source>
        <dbReference type="Proteomes" id="UP000030752"/>
    </source>
</evidence>
<feature type="compositionally biased region" description="Polar residues" evidence="1">
    <location>
        <begin position="58"/>
        <end position="82"/>
    </location>
</feature>
<dbReference type="STRING" id="1220924.W2RPZ9"/>
<dbReference type="Pfam" id="PF17100">
    <property type="entry name" value="NACHT_N"/>
    <property type="match status" value="1"/>
</dbReference>
<sequence>MVAFSPDWGVDKTDEETLRAHSRSHTTVATAEIFAEKEHMMRRLRNKLGRKRAEAHETQATNDRSGNNLLLSVTGMQSQSLPQRAAASPILGTPATTPKSPKPSSPPPQPPRPQQGSGQPKLAHLGPGGTKKDYWKMAAEKLQEEDPSFKDAIAGLERAATTAGDNDFAMQLQAATERSRKELESRKWRFNVGSKEIIPREHFDGLIKTVAAIKDLASAAAGVDPIHAGLPLAGFLVLMQMATNDFDQYASMAAGVEEVMTIMARYRLIEESHGQRLQDGLKQEFDKQLINLYKHIIRYQISATTYYRRNTMARYIRAMPKLDDLKEVTLAVRQQDDACWKIVDILYSAGIDLRLDQLEQRLTAPNVLATPSANMHWIVPRSTNSLFTGRNAILDELKVIIQNAVNEPTPDQQCRIVVTGIGGQGKSKLCLQLANRCRALFWGVFWIDVGSTSLAEQAFISLAQQLQISAQTWEEACQALGALQDRWLLVLDNADDRCVNYQRYFPASTLGVVLLTSRNDQFHCYATNKHVPLGGLGDKEARELLLRAAGVAADKHQDRDAQTQQDFDRDADRVATLLYSHPLALIQAAAYVARGHCPLAAYPQVYEKQRKRLLQFHPEQAQSRYSDVYTTFEASVSILQSVDAEACRDALSLLPVLAVFERNRLPIFLFEEAWRGAQAVKADPRDVEPDMEHLHTWHLDRLPPWMQMNEQAWDSFRLIQALSELRALSLVMTDTQEGYMSISMHPLVHAWARDRESEAEQHLSSVVAGCLVALSADYSIWAQYSHLLQAHLEAVVSLELNQLFRSEPLVMINGIIFRCGYLLRNMRADDQLSALLTRWFGYHNWSLTKVEQTALGAYRLAADDSLHQGYYPQAITLLKQRLTLIDWHASVD</sequence>
<evidence type="ECO:0000256" key="1">
    <source>
        <dbReference type="SAM" id="MobiDB-lite"/>
    </source>
</evidence>
<dbReference type="Gene3D" id="3.40.50.300">
    <property type="entry name" value="P-loop containing nucleotide triphosphate hydrolases"/>
    <property type="match status" value="1"/>
</dbReference>
<dbReference type="GeneID" id="19973922"/>